<accession>A0A1F5C9E9</accession>
<feature type="transmembrane region" description="Helical" evidence="1">
    <location>
        <begin position="48"/>
        <end position="71"/>
    </location>
</feature>
<keyword evidence="1" id="KW-0472">Membrane</keyword>
<evidence type="ECO:0000256" key="1">
    <source>
        <dbReference type="SAM" id="Phobius"/>
    </source>
</evidence>
<evidence type="ECO:0000313" key="2">
    <source>
        <dbReference type="EMBL" id="OGD39483.1"/>
    </source>
</evidence>
<keyword evidence="1" id="KW-0812">Transmembrane</keyword>
<protein>
    <submittedName>
        <fullName evidence="2">Uncharacterized protein</fullName>
    </submittedName>
</protein>
<keyword evidence="1" id="KW-1133">Transmembrane helix</keyword>
<comment type="caution">
    <text evidence="2">The sequence shown here is derived from an EMBL/GenBank/DDBJ whole genome shotgun (WGS) entry which is preliminary data.</text>
</comment>
<dbReference type="AlphaFoldDB" id="A0A1F5C9E9"/>
<feature type="transmembrane region" description="Helical" evidence="1">
    <location>
        <begin position="143"/>
        <end position="161"/>
    </location>
</feature>
<organism evidence="2 3">
    <name type="scientific">Candidatus Azambacteria bacterium RIFCSPLOWO2_01_FULL_37_9</name>
    <dbReference type="NCBI Taxonomy" id="1797297"/>
    <lineage>
        <taxon>Bacteria</taxon>
        <taxon>Candidatus Azamiibacteriota</taxon>
    </lineage>
</organism>
<evidence type="ECO:0000313" key="3">
    <source>
        <dbReference type="Proteomes" id="UP000177947"/>
    </source>
</evidence>
<name>A0A1F5C9E9_9BACT</name>
<reference evidence="2 3" key="1">
    <citation type="journal article" date="2016" name="Nat. Commun.">
        <title>Thousands of microbial genomes shed light on interconnected biogeochemical processes in an aquifer system.</title>
        <authorList>
            <person name="Anantharaman K."/>
            <person name="Brown C.T."/>
            <person name="Hug L.A."/>
            <person name="Sharon I."/>
            <person name="Castelle C.J."/>
            <person name="Probst A.J."/>
            <person name="Thomas B.C."/>
            <person name="Singh A."/>
            <person name="Wilkins M.J."/>
            <person name="Karaoz U."/>
            <person name="Brodie E.L."/>
            <person name="Williams K.H."/>
            <person name="Hubbard S.S."/>
            <person name="Banfield J.F."/>
        </authorList>
    </citation>
    <scope>NUCLEOTIDE SEQUENCE [LARGE SCALE GENOMIC DNA]</scope>
</reference>
<sequence>MPTDNYDCKLCKLPFRFICSSKFCLDEWVFKISGVTPHNKELRDNIDWFYLALWITSIGYQALLLLCFFIYPDLIFTIKLHNEFEISFSKILNLLAGSYITAVGGYGIFNVIHRHNLRPKNDQRYRNIKVSDEKRKRRNGHRFIIYWWLNFLIMFLAIIFWDFKGGILNGREGPETTSLVIAIDCLVLAIGLRYAKERWK</sequence>
<feature type="transmembrane region" description="Helical" evidence="1">
    <location>
        <begin position="91"/>
        <end position="112"/>
    </location>
</feature>
<feature type="transmembrane region" description="Helical" evidence="1">
    <location>
        <begin position="176"/>
        <end position="195"/>
    </location>
</feature>
<dbReference type="Proteomes" id="UP000177947">
    <property type="component" value="Unassembled WGS sequence"/>
</dbReference>
<gene>
    <name evidence="2" type="ORF">A2907_02295</name>
</gene>
<dbReference type="EMBL" id="MEYQ01000005">
    <property type="protein sequence ID" value="OGD39483.1"/>
    <property type="molecule type" value="Genomic_DNA"/>
</dbReference>
<proteinExistence type="predicted"/>